<sequence length="145" mass="15756">MVSSAPTTVDASTSRPQQASYTPDDRGCTNSKGPALQWLLACRDIPQRYTACSAPILLAAHPFAATRNRSRRFKHLLSWSRPPEDITRRNEGFVCAGNHSCSPRAAAAREGHDARPRLSGCKPLLSRSVGTDSTNSSTDISVYQI</sequence>
<gene>
    <name evidence="2" type="ORF">MCHLO_08982</name>
</gene>
<protein>
    <submittedName>
        <fullName evidence="2">Uncharacterized protein</fullName>
    </submittedName>
</protein>
<keyword evidence="3" id="KW-1185">Reference proteome</keyword>
<accession>A0ABQ0LMR6</accession>
<dbReference type="EMBL" id="DF847446">
    <property type="protein sequence ID" value="GAT51879.1"/>
    <property type="molecule type" value="Genomic_DNA"/>
</dbReference>
<dbReference type="Proteomes" id="UP000815677">
    <property type="component" value="Unassembled WGS sequence"/>
</dbReference>
<evidence type="ECO:0000313" key="2">
    <source>
        <dbReference type="EMBL" id="GAT51879.1"/>
    </source>
</evidence>
<proteinExistence type="predicted"/>
<evidence type="ECO:0000313" key="3">
    <source>
        <dbReference type="Proteomes" id="UP000815677"/>
    </source>
</evidence>
<organism evidence="2 3">
    <name type="scientific">Mycena chlorophos</name>
    <name type="common">Agaric fungus</name>
    <name type="synonym">Agaricus chlorophos</name>
    <dbReference type="NCBI Taxonomy" id="658473"/>
    <lineage>
        <taxon>Eukaryota</taxon>
        <taxon>Fungi</taxon>
        <taxon>Dikarya</taxon>
        <taxon>Basidiomycota</taxon>
        <taxon>Agaricomycotina</taxon>
        <taxon>Agaricomycetes</taxon>
        <taxon>Agaricomycetidae</taxon>
        <taxon>Agaricales</taxon>
        <taxon>Marasmiineae</taxon>
        <taxon>Mycenaceae</taxon>
        <taxon>Mycena</taxon>
    </lineage>
</organism>
<feature type="region of interest" description="Disordered" evidence="1">
    <location>
        <begin position="1"/>
        <end position="29"/>
    </location>
</feature>
<feature type="compositionally biased region" description="Polar residues" evidence="1">
    <location>
        <begin position="1"/>
        <end position="21"/>
    </location>
</feature>
<reference evidence="2" key="1">
    <citation type="submission" date="2014-09" db="EMBL/GenBank/DDBJ databases">
        <title>Genome sequence of the luminous mushroom Mycena chlorophos for searching fungal bioluminescence genes.</title>
        <authorList>
            <person name="Tanaka Y."/>
            <person name="Kasuga D."/>
            <person name="Oba Y."/>
            <person name="Hase S."/>
            <person name="Sato K."/>
            <person name="Oba Y."/>
            <person name="Sakakibara Y."/>
        </authorList>
    </citation>
    <scope>NUCLEOTIDE SEQUENCE</scope>
</reference>
<name>A0ABQ0LMR6_MYCCL</name>
<evidence type="ECO:0000256" key="1">
    <source>
        <dbReference type="SAM" id="MobiDB-lite"/>
    </source>
</evidence>